<feature type="region of interest" description="Disordered" evidence="1">
    <location>
        <begin position="1"/>
        <end position="20"/>
    </location>
</feature>
<reference evidence="2 3" key="1">
    <citation type="journal article" date="2021" name="Hortic Res">
        <title>The domestication of Cucurbita argyrosperma as revealed by the genome of its wild relative.</title>
        <authorList>
            <person name="Barrera-Redondo J."/>
            <person name="Sanchez-de la Vega G."/>
            <person name="Aguirre-Liguori J.A."/>
            <person name="Castellanos-Morales G."/>
            <person name="Gutierrez-Guerrero Y.T."/>
            <person name="Aguirre-Dugua X."/>
            <person name="Aguirre-Planter E."/>
            <person name="Tenaillon M.I."/>
            <person name="Lira-Saade R."/>
            <person name="Eguiarte L.E."/>
        </authorList>
    </citation>
    <scope>NUCLEOTIDE SEQUENCE [LARGE SCALE GENOMIC DNA]</scope>
    <source>
        <strain evidence="2">JBR-2021</strain>
    </source>
</reference>
<name>A0AAV6MVX7_9ROSI</name>
<keyword evidence="3" id="KW-1185">Reference proteome</keyword>
<sequence>MRVLYGKAGPARGDRTKGKSTVVVPAKRASQYNTQLDFLAHFMTDSFSSEPVKDLATRPTPAPGSRQREIPRCYALPRRPTAHSIEKRAPFHSNKRESRCVEETKIATCTKSFFSYSHTGYWLTVYEYFKHRKLI</sequence>
<feature type="non-terminal residue" evidence="2">
    <location>
        <position position="1"/>
    </location>
</feature>
<evidence type="ECO:0000313" key="3">
    <source>
        <dbReference type="Proteomes" id="UP000685013"/>
    </source>
</evidence>
<dbReference type="Proteomes" id="UP000685013">
    <property type="component" value="Chromosome 11"/>
</dbReference>
<dbReference type="AlphaFoldDB" id="A0AAV6MVX7"/>
<evidence type="ECO:0000313" key="2">
    <source>
        <dbReference type="EMBL" id="KAG6588541.1"/>
    </source>
</evidence>
<comment type="caution">
    <text evidence="2">The sequence shown here is derived from an EMBL/GenBank/DDBJ whole genome shotgun (WGS) entry which is preliminary data.</text>
</comment>
<gene>
    <name evidence="2" type="ORF">SDJN03_17106</name>
</gene>
<dbReference type="EMBL" id="JAGKQH010000011">
    <property type="protein sequence ID" value="KAG6588541.1"/>
    <property type="molecule type" value="Genomic_DNA"/>
</dbReference>
<proteinExistence type="predicted"/>
<feature type="region of interest" description="Disordered" evidence="1">
    <location>
        <begin position="51"/>
        <end position="70"/>
    </location>
</feature>
<organism evidence="2 3">
    <name type="scientific">Cucurbita argyrosperma subsp. sororia</name>
    <dbReference type="NCBI Taxonomy" id="37648"/>
    <lineage>
        <taxon>Eukaryota</taxon>
        <taxon>Viridiplantae</taxon>
        <taxon>Streptophyta</taxon>
        <taxon>Embryophyta</taxon>
        <taxon>Tracheophyta</taxon>
        <taxon>Spermatophyta</taxon>
        <taxon>Magnoliopsida</taxon>
        <taxon>eudicotyledons</taxon>
        <taxon>Gunneridae</taxon>
        <taxon>Pentapetalae</taxon>
        <taxon>rosids</taxon>
        <taxon>fabids</taxon>
        <taxon>Cucurbitales</taxon>
        <taxon>Cucurbitaceae</taxon>
        <taxon>Cucurbiteae</taxon>
        <taxon>Cucurbita</taxon>
    </lineage>
</organism>
<evidence type="ECO:0000256" key="1">
    <source>
        <dbReference type="SAM" id="MobiDB-lite"/>
    </source>
</evidence>
<protein>
    <submittedName>
        <fullName evidence="2">Uncharacterized protein</fullName>
    </submittedName>
</protein>
<accession>A0AAV6MVX7</accession>